<protein>
    <submittedName>
        <fullName evidence="1">Uncharacterized protein</fullName>
    </submittedName>
</protein>
<evidence type="ECO:0000313" key="1">
    <source>
        <dbReference type="EMBL" id="KAH6922005.1"/>
    </source>
</evidence>
<sequence length="120" mass="13160">MTRPKPPLSVRKYKGTPEDVPIDKWLQLFDMKASDTSWTYHNRIPEAAGAELAVTEAAAEKMDAETAPAKRRHDDVVAVSQSQRLRQIEASVGVGVKKKARSGARVRASSPSRGDVDANF</sequence>
<evidence type="ECO:0000313" key="2">
    <source>
        <dbReference type="Proteomes" id="UP000821845"/>
    </source>
</evidence>
<dbReference type="EMBL" id="CM023489">
    <property type="protein sequence ID" value="KAH6922005.1"/>
    <property type="molecule type" value="Genomic_DNA"/>
</dbReference>
<accession>A0ACB7RIB9</accession>
<dbReference type="Proteomes" id="UP000821845">
    <property type="component" value="Chromosome 9"/>
</dbReference>
<comment type="caution">
    <text evidence="1">The sequence shown here is derived from an EMBL/GenBank/DDBJ whole genome shotgun (WGS) entry which is preliminary data.</text>
</comment>
<keyword evidence="2" id="KW-1185">Reference proteome</keyword>
<gene>
    <name evidence="1" type="ORF">HPB50_007405</name>
</gene>
<name>A0ACB7RIB9_HYAAI</name>
<organism evidence="1 2">
    <name type="scientific">Hyalomma asiaticum</name>
    <name type="common">Tick</name>
    <dbReference type="NCBI Taxonomy" id="266040"/>
    <lineage>
        <taxon>Eukaryota</taxon>
        <taxon>Metazoa</taxon>
        <taxon>Ecdysozoa</taxon>
        <taxon>Arthropoda</taxon>
        <taxon>Chelicerata</taxon>
        <taxon>Arachnida</taxon>
        <taxon>Acari</taxon>
        <taxon>Parasitiformes</taxon>
        <taxon>Ixodida</taxon>
        <taxon>Ixodoidea</taxon>
        <taxon>Ixodidae</taxon>
        <taxon>Hyalomminae</taxon>
        <taxon>Hyalomma</taxon>
    </lineage>
</organism>
<reference evidence="1" key="1">
    <citation type="submission" date="2020-05" db="EMBL/GenBank/DDBJ databases">
        <title>Large-scale comparative analyses of tick genomes elucidate their genetic diversity and vector capacities.</title>
        <authorList>
            <person name="Jia N."/>
            <person name="Wang J."/>
            <person name="Shi W."/>
            <person name="Du L."/>
            <person name="Sun Y."/>
            <person name="Zhan W."/>
            <person name="Jiang J."/>
            <person name="Wang Q."/>
            <person name="Zhang B."/>
            <person name="Ji P."/>
            <person name="Sakyi L.B."/>
            <person name="Cui X."/>
            <person name="Yuan T."/>
            <person name="Jiang B."/>
            <person name="Yang W."/>
            <person name="Lam T.T.-Y."/>
            <person name="Chang Q."/>
            <person name="Ding S."/>
            <person name="Wang X."/>
            <person name="Zhu J."/>
            <person name="Ruan X."/>
            <person name="Zhao L."/>
            <person name="Wei J."/>
            <person name="Que T."/>
            <person name="Du C."/>
            <person name="Cheng J."/>
            <person name="Dai P."/>
            <person name="Han X."/>
            <person name="Huang E."/>
            <person name="Gao Y."/>
            <person name="Liu J."/>
            <person name="Shao H."/>
            <person name="Ye R."/>
            <person name="Li L."/>
            <person name="Wei W."/>
            <person name="Wang X."/>
            <person name="Wang C."/>
            <person name="Yang T."/>
            <person name="Huo Q."/>
            <person name="Li W."/>
            <person name="Guo W."/>
            <person name="Chen H."/>
            <person name="Zhou L."/>
            <person name="Ni X."/>
            <person name="Tian J."/>
            <person name="Zhou Y."/>
            <person name="Sheng Y."/>
            <person name="Liu T."/>
            <person name="Pan Y."/>
            <person name="Xia L."/>
            <person name="Li J."/>
            <person name="Zhao F."/>
            <person name="Cao W."/>
        </authorList>
    </citation>
    <scope>NUCLEOTIDE SEQUENCE</scope>
    <source>
        <strain evidence="1">Hyas-2018</strain>
    </source>
</reference>
<proteinExistence type="predicted"/>